<evidence type="ECO:0008006" key="3">
    <source>
        <dbReference type="Google" id="ProtNLM"/>
    </source>
</evidence>
<dbReference type="HOGENOM" id="CLU_1253604_0_0_2"/>
<dbReference type="RefSeq" id="WP_012955638.1">
    <property type="nucleotide sequence ID" value="NC_013790.1"/>
</dbReference>
<accession>D3E2C6</accession>
<dbReference type="Proteomes" id="UP000008680">
    <property type="component" value="Chromosome"/>
</dbReference>
<dbReference type="EMBL" id="CP001719">
    <property type="protein sequence ID" value="ADC46687.1"/>
    <property type="molecule type" value="Genomic_DNA"/>
</dbReference>
<dbReference type="AlphaFoldDB" id="D3E2C6"/>
<dbReference type="eggNOG" id="arCOG08007">
    <property type="taxonomic scope" value="Archaea"/>
</dbReference>
<keyword evidence="2" id="KW-1185">Reference proteome</keyword>
<evidence type="ECO:0000313" key="1">
    <source>
        <dbReference type="EMBL" id="ADC46687.1"/>
    </source>
</evidence>
<protein>
    <recommendedName>
        <fullName evidence="3">DUF2225 domain-containing protein</fullName>
    </recommendedName>
</protein>
<name>D3E2C6_METRM</name>
<reference evidence="1 2" key="1">
    <citation type="journal article" date="2010" name="PLoS ONE">
        <title>The genome sequence of the rumen methanogen Methanobrevibacter ruminantium reveals new possibilities for controlling ruminant methane emissions.</title>
        <authorList>
            <person name="Leahy S.C."/>
            <person name="Kelly W.J."/>
            <person name="Altermann E."/>
            <person name="Ronimus R.S."/>
            <person name="Yeoman C.J."/>
            <person name="Pacheco D.M."/>
            <person name="Li D."/>
            <person name="Kong Z."/>
            <person name="McTavish S."/>
            <person name="Sang C."/>
            <person name="Lambie S.C."/>
            <person name="Janssen P.H."/>
            <person name="Dey D."/>
            <person name="Attwood G.T."/>
        </authorList>
    </citation>
    <scope>NUCLEOTIDE SEQUENCE [LARGE SCALE GENOMIC DNA]</scope>
    <source>
        <strain evidence="2">ATCC 35063 / DSM 1093 / JCM 13430 / OCM 146 / M1</strain>
    </source>
</reference>
<organism evidence="1 2">
    <name type="scientific">Methanobrevibacter ruminantium (strain ATCC 35063 / DSM 1093 / JCM 13430 / OCM 146 / M1)</name>
    <name type="common">Methanobacterium ruminantium</name>
    <dbReference type="NCBI Taxonomy" id="634498"/>
    <lineage>
        <taxon>Archaea</taxon>
        <taxon>Methanobacteriati</taxon>
        <taxon>Methanobacteriota</taxon>
        <taxon>Methanomada group</taxon>
        <taxon>Methanobacteria</taxon>
        <taxon>Methanobacteriales</taxon>
        <taxon>Methanobacteriaceae</taxon>
        <taxon>Methanobrevibacter</taxon>
    </lineage>
</organism>
<sequence>MTTVAETVYKCPLCGFAHTTDCMTSTSAFGAPDLDGRPSPMARLTIYLFIKECPNCGFTSYGFPEHTSVSREFIQSDNYLNCDNIDFKTERAKLFYRVYLISKEEGMMNRALTDLVHCAWVCDDDDDEENSIKLRLLINDLFNELYDFKSDEEDYAHLIKLDFMRRGHLFDELIEEVRHKTFSKSFYNKVKDFQMEKAKNRDAGKYTFDDIEGYEEYKYG</sequence>
<dbReference type="GeneID" id="8770487"/>
<proteinExistence type="predicted"/>
<dbReference type="OrthoDB" id="106086at2157"/>
<dbReference type="KEGG" id="mru:mru_0836"/>
<evidence type="ECO:0000313" key="2">
    <source>
        <dbReference type="Proteomes" id="UP000008680"/>
    </source>
</evidence>
<dbReference type="PATRIC" id="fig|634498.28.peg.837"/>
<gene>
    <name evidence="1" type="ordered locus">mru_0836</name>
</gene>